<sequence length="222" mass="25174">MKHWNNLTIEDYQHIYGIIVDETLNDFDKEVKLVALVNELTEDEVDNLPIDKFKSMKDSLAFLHDGKIEGKLKSIIKANGTKYQMSLDAFKITYGQYVDLTSFMSGEGGLVGNLHLIMASLAMPVKRNWLGIPYVDGYGSKPHNEVANDMLKANFADCHNTCIFFCKLINDLTKVTVRYSVKEILKSKKVTKQKLREILKPLKQDGAGYIMPNLLKDLKALL</sequence>
<protein>
    <submittedName>
        <fullName evidence="1">Uncharacterized protein</fullName>
    </submittedName>
</protein>
<name>A0A6J7X580_9CAUD</name>
<accession>A0A6J7X580</accession>
<evidence type="ECO:0000313" key="1">
    <source>
        <dbReference type="EMBL" id="CAB5223434.1"/>
    </source>
</evidence>
<gene>
    <name evidence="1" type="ORF">UFOVP384_50</name>
</gene>
<reference evidence="1" key="1">
    <citation type="submission" date="2020-05" db="EMBL/GenBank/DDBJ databases">
        <authorList>
            <person name="Chiriac C."/>
            <person name="Salcher M."/>
            <person name="Ghai R."/>
            <person name="Kavagutti S V."/>
        </authorList>
    </citation>
    <scope>NUCLEOTIDE SEQUENCE</scope>
</reference>
<organism evidence="1">
    <name type="scientific">uncultured Caudovirales phage</name>
    <dbReference type="NCBI Taxonomy" id="2100421"/>
    <lineage>
        <taxon>Viruses</taxon>
        <taxon>Duplodnaviria</taxon>
        <taxon>Heunggongvirae</taxon>
        <taxon>Uroviricota</taxon>
        <taxon>Caudoviricetes</taxon>
        <taxon>Peduoviridae</taxon>
        <taxon>Maltschvirus</taxon>
        <taxon>Maltschvirus maltsch</taxon>
    </lineage>
</organism>
<proteinExistence type="predicted"/>
<dbReference type="EMBL" id="LR798320">
    <property type="protein sequence ID" value="CAB5223434.1"/>
    <property type="molecule type" value="Genomic_DNA"/>
</dbReference>